<evidence type="ECO:0000313" key="1">
    <source>
        <dbReference type="EMBL" id="RKN61861.1"/>
    </source>
</evidence>
<dbReference type="Proteomes" id="UP000270343">
    <property type="component" value="Unassembled WGS sequence"/>
</dbReference>
<gene>
    <name evidence="1" type="ORF">D7231_31815</name>
</gene>
<name>A0A3B0AN32_9ACTN</name>
<evidence type="ECO:0008006" key="3">
    <source>
        <dbReference type="Google" id="ProtNLM"/>
    </source>
</evidence>
<keyword evidence="2" id="KW-1185">Reference proteome</keyword>
<dbReference type="OrthoDB" id="4224785at2"/>
<accession>A0A3B0AN32</accession>
<reference evidence="1 2" key="1">
    <citation type="journal article" date="2015" name="Antonie Van Leeuwenhoek">
        <title>Streptomyces klenkii sp. nov., isolated from deep marine sediment.</title>
        <authorList>
            <person name="Veyisoglu A."/>
            <person name="Sahin N."/>
        </authorList>
    </citation>
    <scope>NUCLEOTIDE SEQUENCE [LARGE SCALE GENOMIC DNA]</scope>
    <source>
        <strain evidence="1 2">KCTC 29202</strain>
    </source>
</reference>
<organism evidence="1 2">
    <name type="scientific">Streptomyces klenkii</name>
    <dbReference type="NCBI Taxonomy" id="1420899"/>
    <lineage>
        <taxon>Bacteria</taxon>
        <taxon>Bacillati</taxon>
        <taxon>Actinomycetota</taxon>
        <taxon>Actinomycetes</taxon>
        <taxon>Kitasatosporales</taxon>
        <taxon>Streptomycetaceae</taxon>
        <taxon>Streptomyces</taxon>
    </lineage>
</organism>
<proteinExistence type="predicted"/>
<sequence>MAIQIRDILNAVVSHAAASGHFEQVNGHEPVNPPGNGLTAAVWTGPVRPVRSSGLATTTGGLVCMVRLYTSALQEPLDAMDPNLIDAIDGLFRAYIADFTLGGLVRQVDIFGAHGPGLTGQDGYLETADQTFRVYTITLPLIVDDLWPQTP</sequence>
<protein>
    <recommendedName>
        <fullName evidence="3">Tail terminator</fullName>
    </recommendedName>
</protein>
<dbReference type="EMBL" id="RBAM01000024">
    <property type="protein sequence ID" value="RKN61861.1"/>
    <property type="molecule type" value="Genomic_DNA"/>
</dbReference>
<comment type="caution">
    <text evidence="1">The sequence shown here is derived from an EMBL/GenBank/DDBJ whole genome shotgun (WGS) entry which is preliminary data.</text>
</comment>
<dbReference type="RefSeq" id="WP_120759299.1">
    <property type="nucleotide sequence ID" value="NZ_RBAM01000024.1"/>
</dbReference>
<dbReference type="AlphaFoldDB" id="A0A3B0AN32"/>
<evidence type="ECO:0000313" key="2">
    <source>
        <dbReference type="Proteomes" id="UP000270343"/>
    </source>
</evidence>